<comment type="similarity">
    <text evidence="2">Belongs to the enoyl-CoA hydratase/isomerase family.</text>
</comment>
<dbReference type="InterPro" id="IPR001753">
    <property type="entry name" value="Enoyl-CoA_hydra/iso"/>
</dbReference>
<accession>A0ABY7NKL6</accession>
<dbReference type="InterPro" id="IPR029045">
    <property type="entry name" value="ClpP/crotonase-like_dom_sf"/>
</dbReference>
<reference evidence="5 6" key="1">
    <citation type="submission" date="2022-12" db="EMBL/GenBank/DDBJ databases">
        <title>Sphingomonas abieness sp. nov., an endophytic bacterium isolated from Abies koreana.</title>
        <authorList>
            <person name="Jiang L."/>
            <person name="Lee J."/>
        </authorList>
    </citation>
    <scope>NUCLEOTIDE SEQUENCE [LARGE SCALE GENOMIC DNA]</scope>
    <source>
        <strain evidence="6">PAMB 00755</strain>
    </source>
</reference>
<gene>
    <name evidence="5" type="ORF">PBT88_18245</name>
</gene>
<keyword evidence="3" id="KW-0576">Peroxisome</keyword>
<evidence type="ECO:0000313" key="5">
    <source>
        <dbReference type="EMBL" id="WBO22074.1"/>
    </source>
</evidence>
<keyword evidence="6" id="KW-1185">Reference proteome</keyword>
<evidence type="ECO:0000256" key="1">
    <source>
        <dbReference type="ARBA" id="ARBA00004275"/>
    </source>
</evidence>
<dbReference type="PANTHER" id="PTHR43684">
    <property type="match status" value="1"/>
</dbReference>
<dbReference type="CDD" id="cd06558">
    <property type="entry name" value="crotonase-like"/>
    <property type="match status" value="1"/>
</dbReference>
<name>A0ABY7NKL6_9SPHN</name>
<dbReference type="Gene3D" id="1.10.12.10">
    <property type="entry name" value="Lyase 2-enoyl-coa Hydratase, Chain A, domain 2"/>
    <property type="match status" value="1"/>
</dbReference>
<dbReference type="EMBL" id="CP115174">
    <property type="protein sequence ID" value="WBO22074.1"/>
    <property type="molecule type" value="Genomic_DNA"/>
</dbReference>
<keyword evidence="4" id="KW-0413">Isomerase</keyword>
<comment type="subcellular location">
    <subcellularLocation>
        <location evidence="1">Peroxisome</location>
    </subcellularLocation>
</comment>
<dbReference type="InterPro" id="IPR051053">
    <property type="entry name" value="ECH/Chromodomain_protein"/>
</dbReference>
<evidence type="ECO:0000256" key="2">
    <source>
        <dbReference type="ARBA" id="ARBA00005254"/>
    </source>
</evidence>
<evidence type="ECO:0000256" key="3">
    <source>
        <dbReference type="ARBA" id="ARBA00023140"/>
    </source>
</evidence>
<dbReference type="Pfam" id="PF00378">
    <property type="entry name" value="ECH_1"/>
    <property type="match status" value="1"/>
</dbReference>
<protein>
    <submittedName>
        <fullName evidence="5">Enoyl-CoA hydratase-related protein</fullName>
    </submittedName>
</protein>
<dbReference type="PANTHER" id="PTHR43684:SF1">
    <property type="entry name" value="ENOYL-COA DELTA ISOMERASE 2"/>
    <property type="match status" value="1"/>
</dbReference>
<dbReference type="RefSeq" id="WP_270076722.1">
    <property type="nucleotide sequence ID" value="NZ_CP115174.1"/>
</dbReference>
<sequence length="256" mass="26731">MGEGIERREADGVIELRLDRPDKKNALTGAMYRTLTEGLAEASSRADIAAVLIAGNGDAFCAGNDIANFLSGPDRGTEAFGFIKAIALFDKPIVAAVQGLAVGVGTTMLFHCDLVYAAPDARFVMPFVNLGIVPEAGSSLLAPATLGYAKAAAMLLLGEPMGADAADKAGLVTAIVPADQLLAHARAKAAALGTKPPQALAATRRLIKGDPAALVARIEEEGRLFRETMLSAEAKEAFTAFLEKRAPVFQRKPENA</sequence>
<organism evidence="5 6">
    <name type="scientific">Sphingomonas abietis</name>
    <dbReference type="NCBI Taxonomy" id="3012344"/>
    <lineage>
        <taxon>Bacteria</taxon>
        <taxon>Pseudomonadati</taxon>
        <taxon>Pseudomonadota</taxon>
        <taxon>Alphaproteobacteria</taxon>
        <taxon>Sphingomonadales</taxon>
        <taxon>Sphingomonadaceae</taxon>
        <taxon>Sphingomonas</taxon>
    </lineage>
</organism>
<dbReference type="Gene3D" id="3.90.226.10">
    <property type="entry name" value="2-enoyl-CoA Hydratase, Chain A, domain 1"/>
    <property type="match status" value="1"/>
</dbReference>
<dbReference type="Proteomes" id="UP001210865">
    <property type="component" value="Chromosome"/>
</dbReference>
<dbReference type="InterPro" id="IPR014748">
    <property type="entry name" value="Enoyl-CoA_hydra_C"/>
</dbReference>
<dbReference type="SUPFAM" id="SSF52096">
    <property type="entry name" value="ClpP/crotonase"/>
    <property type="match status" value="1"/>
</dbReference>
<evidence type="ECO:0000256" key="4">
    <source>
        <dbReference type="ARBA" id="ARBA00023235"/>
    </source>
</evidence>
<evidence type="ECO:0000313" key="6">
    <source>
        <dbReference type="Proteomes" id="UP001210865"/>
    </source>
</evidence>
<proteinExistence type="inferred from homology"/>